<dbReference type="Proteomes" id="UP000533017">
    <property type="component" value="Unassembled WGS sequence"/>
</dbReference>
<dbReference type="InterPro" id="IPR013324">
    <property type="entry name" value="RNA_pol_sigma_r3/r4-like"/>
</dbReference>
<dbReference type="InterPro" id="IPR013249">
    <property type="entry name" value="RNA_pol_sigma70_r4_t2"/>
</dbReference>
<dbReference type="NCBIfam" id="TIGR02937">
    <property type="entry name" value="sigma70-ECF"/>
    <property type="match status" value="1"/>
</dbReference>
<dbReference type="RefSeq" id="WP_092887583.1">
    <property type="nucleotide sequence ID" value="NZ_FOOI01000016.1"/>
</dbReference>
<dbReference type="STRING" id="504797.SAMN05421678_116157"/>
<dbReference type="Proteomes" id="UP000199052">
    <property type="component" value="Unassembled WGS sequence"/>
</dbReference>
<dbReference type="InterPro" id="IPR013325">
    <property type="entry name" value="RNA_pol_sigma_r2"/>
</dbReference>
<proteinExistence type="inferred from homology"/>
<keyword evidence="3" id="KW-0731">Sigma factor</keyword>
<keyword evidence="5" id="KW-0804">Transcription</keyword>
<dbReference type="AlphaFoldDB" id="A0A1I2ZKN6"/>
<evidence type="ECO:0000313" key="11">
    <source>
        <dbReference type="Proteomes" id="UP000533017"/>
    </source>
</evidence>
<dbReference type="InterPro" id="IPR036388">
    <property type="entry name" value="WH-like_DNA-bd_sf"/>
</dbReference>
<feature type="region of interest" description="Disordered" evidence="6">
    <location>
        <begin position="354"/>
        <end position="375"/>
    </location>
</feature>
<dbReference type="PANTHER" id="PTHR43133">
    <property type="entry name" value="RNA POLYMERASE ECF-TYPE SIGMA FACTO"/>
    <property type="match status" value="1"/>
</dbReference>
<dbReference type="InterPro" id="IPR007627">
    <property type="entry name" value="RNA_pol_sigma70_r2"/>
</dbReference>
<evidence type="ECO:0000256" key="4">
    <source>
        <dbReference type="ARBA" id="ARBA00023125"/>
    </source>
</evidence>
<dbReference type="EMBL" id="FOOI01000016">
    <property type="protein sequence ID" value="SFH38215.1"/>
    <property type="molecule type" value="Genomic_DNA"/>
</dbReference>
<keyword evidence="2" id="KW-0805">Transcription regulation</keyword>
<reference evidence="8 11" key="2">
    <citation type="submission" date="2020-07" db="EMBL/GenBank/DDBJ databases">
        <title>Sequencing the genomes of 1000 actinobacteria strains.</title>
        <authorList>
            <person name="Klenk H.-P."/>
        </authorList>
    </citation>
    <scope>NUCLEOTIDE SEQUENCE [LARGE SCALE GENOMIC DNA]</scope>
    <source>
        <strain evidence="8 11">DSM 45117</strain>
    </source>
</reference>
<evidence type="ECO:0000256" key="2">
    <source>
        <dbReference type="ARBA" id="ARBA00023015"/>
    </source>
</evidence>
<keyword evidence="11" id="KW-1185">Reference proteome</keyword>
<dbReference type="InterPro" id="IPR003729">
    <property type="entry name" value="Bi_nuclease_dom"/>
</dbReference>
<evidence type="ECO:0000313" key="8">
    <source>
        <dbReference type="EMBL" id="NYH82044.1"/>
    </source>
</evidence>
<dbReference type="GO" id="GO:0003677">
    <property type="term" value="F:DNA binding"/>
    <property type="evidence" value="ECO:0007669"/>
    <property type="project" value="UniProtKB-KW"/>
</dbReference>
<dbReference type="Gene3D" id="1.10.10.10">
    <property type="entry name" value="Winged helix-like DNA-binding domain superfamily/Winged helix DNA-binding domain"/>
    <property type="match status" value="1"/>
</dbReference>
<feature type="region of interest" description="Disordered" evidence="6">
    <location>
        <begin position="1"/>
        <end position="21"/>
    </location>
</feature>
<dbReference type="OrthoDB" id="9780326at2"/>
<dbReference type="SUPFAM" id="SSF103256">
    <property type="entry name" value="Hypothetical protein TM0160"/>
    <property type="match status" value="1"/>
</dbReference>
<dbReference type="InterPro" id="IPR039425">
    <property type="entry name" value="RNA_pol_sigma-70-like"/>
</dbReference>
<dbReference type="SUPFAM" id="SSF88659">
    <property type="entry name" value="Sigma3 and sigma4 domains of RNA polymerase sigma factors"/>
    <property type="match status" value="1"/>
</dbReference>
<sequence length="375" mass="40207">MSRSGAAVEGPDEDAGDDVADTSDDVLVVRARAGDKAAFATLVLRHRDQARRLAERVLNDRDLARDASQEAIVVALVSLERLANPRSFGPWLCGIALNVARRWLRESGRFGQLPETDLPDRGPGPEDLAETSVLAHRVRRAIGDLAPGQRDAVFHYYLQGLSHREVAAELGISPGAVKARLHQARAALAPRLSPFVQEDSMSPTSPPETPTEPRWVDVSVAGIRRPGGEDAAFKVHVVLLRENGGRRELPIGVLANAAVALTMIVESVEMPRPMTHQFTANLLGAAGARVTEVRINELAGGSFYASVLLDGPAGQGEVDARPSDALCLACITGAPIRVDERILADRAATGAGEWRDYPTTESDLAEEIRRASGAR</sequence>
<feature type="compositionally biased region" description="Acidic residues" evidence="6">
    <location>
        <begin position="10"/>
        <end position="21"/>
    </location>
</feature>
<dbReference type="Pfam" id="PF08281">
    <property type="entry name" value="Sigma70_r4_2"/>
    <property type="match status" value="1"/>
</dbReference>
<evidence type="ECO:0000256" key="1">
    <source>
        <dbReference type="ARBA" id="ARBA00010641"/>
    </source>
</evidence>
<dbReference type="Pfam" id="PF02577">
    <property type="entry name" value="BFN_dom"/>
    <property type="match status" value="1"/>
</dbReference>
<dbReference type="GO" id="GO:0016987">
    <property type="term" value="F:sigma factor activity"/>
    <property type="evidence" value="ECO:0007669"/>
    <property type="project" value="UniProtKB-KW"/>
</dbReference>
<evidence type="ECO:0000313" key="9">
    <source>
        <dbReference type="EMBL" id="SFH38215.1"/>
    </source>
</evidence>
<gene>
    <name evidence="8" type="ORF">FHR37_000895</name>
    <name evidence="9" type="ORF">SAMN05421678_116157</name>
</gene>
<dbReference type="SUPFAM" id="SSF88946">
    <property type="entry name" value="Sigma2 domain of RNA polymerase sigma factors"/>
    <property type="match status" value="1"/>
</dbReference>
<evidence type="ECO:0000256" key="3">
    <source>
        <dbReference type="ARBA" id="ARBA00023082"/>
    </source>
</evidence>
<accession>A0A1I2ZKN6</accession>
<dbReference type="EMBL" id="JACBZA010000001">
    <property type="protein sequence ID" value="NYH82044.1"/>
    <property type="molecule type" value="Genomic_DNA"/>
</dbReference>
<feature type="compositionally biased region" description="Basic and acidic residues" evidence="6">
    <location>
        <begin position="366"/>
        <end position="375"/>
    </location>
</feature>
<organism evidence="9 10">
    <name type="scientific">Actinopolymorpha cephalotaxi</name>
    <dbReference type="NCBI Taxonomy" id="504797"/>
    <lineage>
        <taxon>Bacteria</taxon>
        <taxon>Bacillati</taxon>
        <taxon>Actinomycetota</taxon>
        <taxon>Actinomycetes</taxon>
        <taxon>Propionibacteriales</taxon>
        <taxon>Actinopolymorphaceae</taxon>
        <taxon>Actinopolymorpha</taxon>
    </lineage>
</organism>
<dbReference type="InterPro" id="IPR014284">
    <property type="entry name" value="RNA_pol_sigma-70_dom"/>
</dbReference>
<keyword evidence="4" id="KW-0238">DNA-binding</keyword>
<protein>
    <submittedName>
        <fullName evidence="8">RNA polymerase sigma factor (Sigma-70 family)</fullName>
    </submittedName>
    <submittedName>
        <fullName evidence="9">RNA polymerase sigma factor, sigma-70 family</fullName>
    </submittedName>
</protein>
<evidence type="ECO:0000256" key="6">
    <source>
        <dbReference type="SAM" id="MobiDB-lite"/>
    </source>
</evidence>
<evidence type="ECO:0000256" key="5">
    <source>
        <dbReference type="ARBA" id="ARBA00023163"/>
    </source>
</evidence>
<dbReference type="InterPro" id="IPR036104">
    <property type="entry name" value="BFN_sf"/>
</dbReference>
<dbReference type="Pfam" id="PF04542">
    <property type="entry name" value="Sigma70_r2"/>
    <property type="match status" value="1"/>
</dbReference>
<dbReference type="GO" id="GO:0006352">
    <property type="term" value="P:DNA-templated transcription initiation"/>
    <property type="evidence" value="ECO:0007669"/>
    <property type="project" value="InterPro"/>
</dbReference>
<dbReference type="CDD" id="cd06171">
    <property type="entry name" value="Sigma70_r4"/>
    <property type="match status" value="1"/>
</dbReference>
<dbReference type="Gene3D" id="1.10.1740.10">
    <property type="match status" value="1"/>
</dbReference>
<dbReference type="GO" id="GO:0004518">
    <property type="term" value="F:nuclease activity"/>
    <property type="evidence" value="ECO:0007669"/>
    <property type="project" value="InterPro"/>
</dbReference>
<evidence type="ECO:0000259" key="7">
    <source>
        <dbReference type="PROSITE" id="PS51658"/>
    </source>
</evidence>
<evidence type="ECO:0000313" key="10">
    <source>
        <dbReference type="Proteomes" id="UP000199052"/>
    </source>
</evidence>
<dbReference type="PROSITE" id="PS51658">
    <property type="entry name" value="BFN"/>
    <property type="match status" value="1"/>
</dbReference>
<feature type="domain" description="BFN" evidence="7">
    <location>
        <begin position="215"/>
        <end position="350"/>
    </location>
</feature>
<name>A0A1I2ZKN6_9ACTN</name>
<dbReference type="Gene3D" id="3.10.690.10">
    <property type="entry name" value="Bifunctional nuclease domain"/>
    <property type="match status" value="1"/>
</dbReference>
<comment type="similarity">
    <text evidence="1">Belongs to the sigma-70 factor family. ECF subfamily.</text>
</comment>
<dbReference type="PANTHER" id="PTHR43133:SF8">
    <property type="entry name" value="RNA POLYMERASE SIGMA FACTOR HI_1459-RELATED"/>
    <property type="match status" value="1"/>
</dbReference>
<reference evidence="9 10" key="1">
    <citation type="submission" date="2016-10" db="EMBL/GenBank/DDBJ databases">
        <authorList>
            <person name="de Groot N.N."/>
        </authorList>
    </citation>
    <scope>NUCLEOTIDE SEQUENCE [LARGE SCALE GENOMIC DNA]</scope>
    <source>
        <strain evidence="9 10">CPCC 202808</strain>
    </source>
</reference>